<evidence type="ECO:0000256" key="2">
    <source>
        <dbReference type="ARBA" id="ARBA00023015"/>
    </source>
</evidence>
<dbReference type="PANTHER" id="PTHR43133">
    <property type="entry name" value="RNA POLYMERASE ECF-TYPE SIGMA FACTO"/>
    <property type="match status" value="1"/>
</dbReference>
<evidence type="ECO:0000256" key="6">
    <source>
        <dbReference type="RuleBase" id="RU000716"/>
    </source>
</evidence>
<keyword evidence="2 6" id="KW-0805">Transcription regulation</keyword>
<dbReference type="Pfam" id="PF08281">
    <property type="entry name" value="Sigma70_r4_2"/>
    <property type="match status" value="1"/>
</dbReference>
<protein>
    <recommendedName>
        <fullName evidence="6">RNA polymerase sigma factor</fullName>
    </recommendedName>
</protein>
<dbReference type="Gene3D" id="1.10.1740.10">
    <property type="match status" value="1"/>
</dbReference>
<accession>A0ABP8NEQ4</accession>
<dbReference type="SUPFAM" id="SSF88946">
    <property type="entry name" value="Sigma2 domain of RNA polymerase sigma factors"/>
    <property type="match status" value="1"/>
</dbReference>
<dbReference type="PANTHER" id="PTHR43133:SF62">
    <property type="entry name" value="RNA POLYMERASE SIGMA FACTOR SIGZ"/>
    <property type="match status" value="1"/>
</dbReference>
<sequence length="195" mass="22746">MQHQYSTTHRNKYCIRVLPTYPDCESTLVEGLRQGHNWAFVALYKHYSPSLLSILLRMVDDPTQAEDLLQDSFIKVWRNIHQYNPTQGRLFTWILNISRHTALDYIAKKNPLRYANDLATCPVQYLSVVSPNSASEVKQMVNTHLAEKYRVLVDLIYFQGYKQHEVAEHLRLPLGTVKTRLRLAIQNLRLVLSTH</sequence>
<dbReference type="InterPro" id="IPR039425">
    <property type="entry name" value="RNA_pol_sigma-70-like"/>
</dbReference>
<dbReference type="Gene3D" id="1.10.10.10">
    <property type="entry name" value="Winged helix-like DNA-binding domain superfamily/Winged helix DNA-binding domain"/>
    <property type="match status" value="1"/>
</dbReference>
<keyword evidence="3 6" id="KW-0731">Sigma factor</keyword>
<keyword evidence="4 6" id="KW-0238">DNA-binding</keyword>
<reference evidence="10" key="1">
    <citation type="journal article" date="2019" name="Int. J. Syst. Evol. Microbiol.">
        <title>The Global Catalogue of Microorganisms (GCM) 10K type strain sequencing project: providing services to taxonomists for standard genome sequencing and annotation.</title>
        <authorList>
            <consortium name="The Broad Institute Genomics Platform"/>
            <consortium name="The Broad Institute Genome Sequencing Center for Infectious Disease"/>
            <person name="Wu L."/>
            <person name="Ma J."/>
        </authorList>
    </citation>
    <scope>NUCLEOTIDE SEQUENCE [LARGE SCALE GENOMIC DNA]</scope>
    <source>
        <strain evidence="10">JCM 17927</strain>
    </source>
</reference>
<evidence type="ECO:0000256" key="4">
    <source>
        <dbReference type="ARBA" id="ARBA00023125"/>
    </source>
</evidence>
<evidence type="ECO:0000256" key="3">
    <source>
        <dbReference type="ARBA" id="ARBA00023082"/>
    </source>
</evidence>
<feature type="domain" description="RNA polymerase sigma-70 region 2" evidence="7">
    <location>
        <begin position="43"/>
        <end position="109"/>
    </location>
</feature>
<dbReference type="InterPro" id="IPR036388">
    <property type="entry name" value="WH-like_DNA-bd_sf"/>
</dbReference>
<comment type="caution">
    <text evidence="9">The sequence shown here is derived from an EMBL/GenBank/DDBJ whole genome shotgun (WGS) entry which is preliminary data.</text>
</comment>
<keyword evidence="5 6" id="KW-0804">Transcription</keyword>
<comment type="similarity">
    <text evidence="1 6">Belongs to the sigma-70 factor family. ECF subfamily.</text>
</comment>
<dbReference type="CDD" id="cd06171">
    <property type="entry name" value="Sigma70_r4"/>
    <property type="match status" value="1"/>
</dbReference>
<evidence type="ECO:0000259" key="8">
    <source>
        <dbReference type="Pfam" id="PF08281"/>
    </source>
</evidence>
<organism evidence="9 10">
    <name type="scientific">Nibrella saemangeumensis</name>
    <dbReference type="NCBI Taxonomy" id="1084526"/>
    <lineage>
        <taxon>Bacteria</taxon>
        <taxon>Pseudomonadati</taxon>
        <taxon>Bacteroidota</taxon>
        <taxon>Cytophagia</taxon>
        <taxon>Cytophagales</taxon>
        <taxon>Spirosomataceae</taxon>
        <taxon>Nibrella</taxon>
    </lineage>
</organism>
<feature type="domain" description="RNA polymerase sigma factor 70 region 4 type 2" evidence="8">
    <location>
        <begin position="144"/>
        <end position="187"/>
    </location>
</feature>
<evidence type="ECO:0000256" key="1">
    <source>
        <dbReference type="ARBA" id="ARBA00010641"/>
    </source>
</evidence>
<dbReference type="InterPro" id="IPR007627">
    <property type="entry name" value="RNA_pol_sigma70_r2"/>
</dbReference>
<evidence type="ECO:0000313" key="9">
    <source>
        <dbReference type="EMBL" id="GAA4464357.1"/>
    </source>
</evidence>
<gene>
    <name evidence="9" type="ORF">GCM10023189_43500</name>
</gene>
<evidence type="ECO:0000313" key="10">
    <source>
        <dbReference type="Proteomes" id="UP001501175"/>
    </source>
</evidence>
<dbReference type="Proteomes" id="UP001501175">
    <property type="component" value="Unassembled WGS sequence"/>
</dbReference>
<dbReference type="RefSeq" id="WP_345247040.1">
    <property type="nucleotide sequence ID" value="NZ_BAABHD010000076.1"/>
</dbReference>
<dbReference type="Pfam" id="PF04542">
    <property type="entry name" value="Sigma70_r2"/>
    <property type="match status" value="1"/>
</dbReference>
<keyword evidence="10" id="KW-1185">Reference proteome</keyword>
<dbReference type="EMBL" id="BAABHD010000076">
    <property type="protein sequence ID" value="GAA4464357.1"/>
    <property type="molecule type" value="Genomic_DNA"/>
</dbReference>
<dbReference type="InterPro" id="IPR000838">
    <property type="entry name" value="RNA_pol_sigma70_ECF_CS"/>
</dbReference>
<dbReference type="InterPro" id="IPR013325">
    <property type="entry name" value="RNA_pol_sigma_r2"/>
</dbReference>
<dbReference type="InterPro" id="IPR013249">
    <property type="entry name" value="RNA_pol_sigma70_r4_t2"/>
</dbReference>
<dbReference type="InterPro" id="IPR014284">
    <property type="entry name" value="RNA_pol_sigma-70_dom"/>
</dbReference>
<evidence type="ECO:0000259" key="7">
    <source>
        <dbReference type="Pfam" id="PF04542"/>
    </source>
</evidence>
<dbReference type="InterPro" id="IPR013324">
    <property type="entry name" value="RNA_pol_sigma_r3/r4-like"/>
</dbReference>
<proteinExistence type="inferred from homology"/>
<dbReference type="SUPFAM" id="SSF88659">
    <property type="entry name" value="Sigma3 and sigma4 domains of RNA polymerase sigma factors"/>
    <property type="match status" value="1"/>
</dbReference>
<dbReference type="NCBIfam" id="TIGR02937">
    <property type="entry name" value="sigma70-ECF"/>
    <property type="match status" value="1"/>
</dbReference>
<name>A0ABP8NEQ4_9BACT</name>
<dbReference type="PROSITE" id="PS01063">
    <property type="entry name" value="SIGMA70_ECF"/>
    <property type="match status" value="1"/>
</dbReference>
<evidence type="ECO:0000256" key="5">
    <source>
        <dbReference type="ARBA" id="ARBA00023163"/>
    </source>
</evidence>